<evidence type="ECO:0000313" key="14">
    <source>
        <dbReference type="Proteomes" id="UP000094147"/>
    </source>
</evidence>
<comment type="subcellular location">
    <subcellularLocation>
        <location evidence="2">Membrane</location>
        <topology evidence="2">Multi-pass membrane protein</topology>
    </subcellularLocation>
</comment>
<dbReference type="EMBL" id="CP012418">
    <property type="protein sequence ID" value="AOE50357.1"/>
    <property type="molecule type" value="Genomic_DNA"/>
</dbReference>
<dbReference type="InterPro" id="IPR001478">
    <property type="entry name" value="PDZ"/>
</dbReference>
<dbReference type="RefSeq" id="WP_068992395.1">
    <property type="nucleotide sequence ID" value="NZ_CP012418.1"/>
</dbReference>
<feature type="transmembrane region" description="Helical" evidence="11">
    <location>
        <begin position="6"/>
        <end position="29"/>
    </location>
</feature>
<feature type="transmembrane region" description="Helical" evidence="11">
    <location>
        <begin position="421"/>
        <end position="440"/>
    </location>
</feature>
<evidence type="ECO:0000256" key="3">
    <source>
        <dbReference type="ARBA" id="ARBA00007931"/>
    </source>
</evidence>
<proteinExistence type="inferred from homology"/>
<evidence type="ECO:0000256" key="7">
    <source>
        <dbReference type="ARBA" id="ARBA00022833"/>
    </source>
</evidence>
<dbReference type="CDD" id="cd06163">
    <property type="entry name" value="S2P-M50_PDZ_RseP-like"/>
    <property type="match status" value="2"/>
</dbReference>
<evidence type="ECO:0000256" key="10">
    <source>
        <dbReference type="ARBA" id="ARBA00023136"/>
    </source>
</evidence>
<sequence length="447" mass="48899">MTTAIWSIFGLLILLGILVTFHEWGHYWVAKKLGVKALRFSVGFGKPLWSRFNKNGTEFCIAPIPLGGYVKFVDEREGQVAENDLPYAFNRQPVWKRILIVLAGPMANFLLAILIYAFVFMLGISVGKPFVTDVYPDTPAASANFPEKSEVISIGGEPVKSLQDSLFALLDHIGDDTQLEVVVKPVGEESTKTVMLDISQWQEPDEQRDLFKALGLEFGRVDGPAEIGVVAEGSAAERAGLKVGDRFVSIEGEPIEYWSEMGQVISSNPQQELQVQINRNGSLIDLTVTPDLRPGTNDQGVLGVGAAFIGYNTIHYGFFEALGKGSQETWQMVERITSFLGKLVTGKLSIKNLGGPVGIAQGAGQTAQAGMVAFLLYLAMISVNLGFVNLLPIPMLDGGHLMYYLAELIRGKPVSERIMELGMRVGIILLLTLMAVALFFDIDRLNQ</sequence>
<dbReference type="PANTHER" id="PTHR42837">
    <property type="entry name" value="REGULATOR OF SIGMA-E PROTEASE RSEP"/>
    <property type="match status" value="1"/>
</dbReference>
<reference evidence="14" key="1">
    <citation type="submission" date="2015-08" db="EMBL/GenBank/DDBJ databases">
        <authorList>
            <person name="Kim K.M."/>
        </authorList>
    </citation>
    <scope>NUCLEOTIDE SEQUENCE [LARGE SCALE GENOMIC DNA]</scope>
    <source>
        <strain evidence="14">KCTC 23892</strain>
    </source>
</reference>
<dbReference type="Pfam" id="PF02163">
    <property type="entry name" value="Peptidase_M50"/>
    <property type="match status" value="1"/>
</dbReference>
<keyword evidence="7 11" id="KW-0862">Zinc</keyword>
<dbReference type="PANTHER" id="PTHR42837:SF2">
    <property type="entry name" value="MEMBRANE METALLOPROTEASE ARASP2, CHLOROPLASTIC-RELATED"/>
    <property type="match status" value="1"/>
</dbReference>
<dbReference type="STRING" id="1144748.KS2013_1647"/>
<dbReference type="InterPro" id="IPR008915">
    <property type="entry name" value="Peptidase_M50"/>
</dbReference>
<evidence type="ECO:0000259" key="12">
    <source>
        <dbReference type="PROSITE" id="PS50106"/>
    </source>
</evidence>
<name>A0A1B3BC98_9GAMM</name>
<dbReference type="NCBIfam" id="TIGR00054">
    <property type="entry name" value="RIP metalloprotease RseP"/>
    <property type="match status" value="1"/>
</dbReference>
<dbReference type="Pfam" id="PF17820">
    <property type="entry name" value="PDZ_6"/>
    <property type="match status" value="1"/>
</dbReference>
<dbReference type="AlphaFoldDB" id="A0A1B3BC98"/>
<keyword evidence="6 11" id="KW-0378">Hydrolase</keyword>
<dbReference type="SUPFAM" id="SSF50156">
    <property type="entry name" value="PDZ domain-like"/>
    <property type="match status" value="2"/>
</dbReference>
<evidence type="ECO:0000256" key="4">
    <source>
        <dbReference type="ARBA" id="ARBA00022670"/>
    </source>
</evidence>
<keyword evidence="11" id="KW-0479">Metal-binding</keyword>
<keyword evidence="14" id="KW-1185">Reference proteome</keyword>
<dbReference type="InterPro" id="IPR041489">
    <property type="entry name" value="PDZ_6"/>
</dbReference>
<evidence type="ECO:0000256" key="11">
    <source>
        <dbReference type="RuleBase" id="RU362031"/>
    </source>
</evidence>
<protein>
    <recommendedName>
        <fullName evidence="11">Zinc metalloprotease</fullName>
        <ecNumber evidence="11">3.4.24.-</ecNumber>
    </recommendedName>
</protein>
<keyword evidence="4 13" id="KW-0645">Protease</keyword>
<evidence type="ECO:0000256" key="2">
    <source>
        <dbReference type="ARBA" id="ARBA00004141"/>
    </source>
</evidence>
<dbReference type="SMART" id="SM00228">
    <property type="entry name" value="PDZ"/>
    <property type="match status" value="2"/>
</dbReference>
<dbReference type="GO" id="GO:0046872">
    <property type="term" value="F:metal ion binding"/>
    <property type="evidence" value="ECO:0007669"/>
    <property type="project" value="UniProtKB-KW"/>
</dbReference>
<dbReference type="CDD" id="cd23081">
    <property type="entry name" value="cpPDZ_EcRseP-like"/>
    <property type="match status" value="1"/>
</dbReference>
<organism evidence="13 14">
    <name type="scientific">Kangiella sediminilitoris</name>
    <dbReference type="NCBI Taxonomy" id="1144748"/>
    <lineage>
        <taxon>Bacteria</taxon>
        <taxon>Pseudomonadati</taxon>
        <taxon>Pseudomonadota</taxon>
        <taxon>Gammaproteobacteria</taxon>
        <taxon>Kangiellales</taxon>
        <taxon>Kangiellaceae</taxon>
        <taxon>Kangiella</taxon>
    </lineage>
</organism>
<dbReference type="EC" id="3.4.24.-" evidence="11"/>
<evidence type="ECO:0000256" key="9">
    <source>
        <dbReference type="ARBA" id="ARBA00023049"/>
    </source>
</evidence>
<keyword evidence="8 11" id="KW-1133">Transmembrane helix</keyword>
<feature type="transmembrane region" description="Helical" evidence="11">
    <location>
        <begin position="98"/>
        <end position="124"/>
    </location>
</feature>
<dbReference type="GO" id="GO:0006508">
    <property type="term" value="P:proteolysis"/>
    <property type="evidence" value="ECO:0007669"/>
    <property type="project" value="UniProtKB-KW"/>
</dbReference>
<dbReference type="KEGG" id="ksd:KS2013_1647"/>
<dbReference type="OrthoDB" id="9782003at2"/>
<keyword evidence="5 11" id="KW-0812">Transmembrane</keyword>
<keyword evidence="10 11" id="KW-0472">Membrane</keyword>
<keyword evidence="9 11" id="KW-0482">Metalloprotease</keyword>
<gene>
    <name evidence="13" type="ORF">KS2013_1647</name>
</gene>
<evidence type="ECO:0000256" key="1">
    <source>
        <dbReference type="ARBA" id="ARBA00001947"/>
    </source>
</evidence>
<dbReference type="PATRIC" id="fig|1144748.3.peg.1660"/>
<evidence type="ECO:0000256" key="8">
    <source>
        <dbReference type="ARBA" id="ARBA00022989"/>
    </source>
</evidence>
<comment type="cofactor">
    <cofactor evidence="1 11">
        <name>Zn(2+)</name>
        <dbReference type="ChEBI" id="CHEBI:29105"/>
    </cofactor>
</comment>
<accession>A0A1B3BC98</accession>
<evidence type="ECO:0000256" key="6">
    <source>
        <dbReference type="ARBA" id="ARBA00022801"/>
    </source>
</evidence>
<feature type="domain" description="PDZ" evidence="12">
    <location>
        <begin position="195"/>
        <end position="292"/>
    </location>
</feature>
<dbReference type="Gene3D" id="2.30.42.10">
    <property type="match status" value="2"/>
</dbReference>
<dbReference type="Proteomes" id="UP000094147">
    <property type="component" value="Chromosome"/>
</dbReference>
<evidence type="ECO:0000256" key="5">
    <source>
        <dbReference type="ARBA" id="ARBA00022692"/>
    </source>
</evidence>
<dbReference type="PROSITE" id="PS50106">
    <property type="entry name" value="PDZ"/>
    <property type="match status" value="1"/>
</dbReference>
<dbReference type="InterPro" id="IPR036034">
    <property type="entry name" value="PDZ_sf"/>
</dbReference>
<comment type="similarity">
    <text evidence="3 11">Belongs to the peptidase M50B family.</text>
</comment>
<evidence type="ECO:0000313" key="13">
    <source>
        <dbReference type="EMBL" id="AOE50357.1"/>
    </source>
</evidence>
<dbReference type="GO" id="GO:0004222">
    <property type="term" value="F:metalloendopeptidase activity"/>
    <property type="evidence" value="ECO:0007669"/>
    <property type="project" value="InterPro"/>
</dbReference>
<feature type="transmembrane region" description="Helical" evidence="11">
    <location>
        <begin position="371"/>
        <end position="393"/>
    </location>
</feature>
<dbReference type="InterPro" id="IPR004387">
    <property type="entry name" value="Pept_M50_Zn"/>
</dbReference>
<dbReference type="GO" id="GO:0016020">
    <property type="term" value="C:membrane"/>
    <property type="evidence" value="ECO:0007669"/>
    <property type="project" value="UniProtKB-SubCell"/>
</dbReference>